<keyword evidence="3 7" id="KW-0548">Nucleotidyltransferase</keyword>
<dbReference type="HAMAP" id="MF_00064">
    <property type="entry name" value="Sulf_adenylyltr_sub2"/>
    <property type="match status" value="1"/>
</dbReference>
<evidence type="ECO:0000256" key="1">
    <source>
        <dbReference type="ARBA" id="ARBA00008885"/>
    </source>
</evidence>
<evidence type="ECO:0000313" key="9">
    <source>
        <dbReference type="Proteomes" id="UP000595446"/>
    </source>
</evidence>
<dbReference type="EMBL" id="AP024237">
    <property type="protein sequence ID" value="BCO35065.1"/>
    <property type="molecule type" value="Genomic_DNA"/>
</dbReference>
<evidence type="ECO:0000256" key="3">
    <source>
        <dbReference type="ARBA" id="ARBA00022695"/>
    </source>
</evidence>
<evidence type="ECO:0000256" key="6">
    <source>
        <dbReference type="ARBA" id="ARBA00062688"/>
    </source>
</evidence>
<dbReference type="FunFam" id="3.40.50.620:FF:000002">
    <property type="entry name" value="Sulfate adenylyltransferase subunit 2"/>
    <property type="match status" value="1"/>
</dbReference>
<evidence type="ECO:0000313" key="8">
    <source>
        <dbReference type="EMBL" id="BCO35065.1"/>
    </source>
</evidence>
<organism evidence="8 9">
    <name type="scientific">Mycobacterium heckeshornense</name>
    <dbReference type="NCBI Taxonomy" id="110505"/>
    <lineage>
        <taxon>Bacteria</taxon>
        <taxon>Bacillati</taxon>
        <taxon>Actinomycetota</taxon>
        <taxon>Actinomycetes</taxon>
        <taxon>Mycobacteriales</taxon>
        <taxon>Mycobacteriaceae</taxon>
        <taxon>Mycobacterium</taxon>
    </lineage>
</organism>
<dbReference type="NCBIfam" id="NF009214">
    <property type="entry name" value="PRK12563.1"/>
    <property type="match status" value="1"/>
</dbReference>
<comment type="function">
    <text evidence="7">With CysN forms the ATP sulfurylase (ATPS) that catalyzes the adenylation of sulfate producing adenosine 5'-phosphosulfate (APS) and diphosphate, the first enzymatic step in sulfur assimilation pathway. APS synthesis involves the formation of a high-energy phosphoric-sulfuric acid anhydride bond driven by GTP hydrolysis by CysN coupled to ATP hydrolysis by CysD.</text>
</comment>
<evidence type="ECO:0000256" key="7">
    <source>
        <dbReference type="HAMAP-Rule" id="MF_00064"/>
    </source>
</evidence>
<dbReference type="OrthoDB" id="9772604at2"/>
<gene>
    <name evidence="7 8" type="primary">cysD</name>
    <name evidence="8" type="ORF">MHEC_14980</name>
</gene>
<proteinExistence type="inferred from homology"/>
<dbReference type="InterPro" id="IPR050128">
    <property type="entry name" value="Sulfate_adenylyltrnsfr_sub2"/>
</dbReference>
<protein>
    <recommendedName>
        <fullName evidence="7">Sulfate adenylyltransferase subunit 2</fullName>
        <ecNumber evidence="7">2.7.7.4</ecNumber>
    </recommendedName>
    <alternativeName>
        <fullName evidence="7">ATP-sulfurylase small subunit</fullName>
    </alternativeName>
    <alternativeName>
        <fullName evidence="7">Sulfate adenylate transferase</fullName>
        <shortName evidence="7">SAT</shortName>
    </alternativeName>
</protein>
<evidence type="ECO:0000256" key="4">
    <source>
        <dbReference type="ARBA" id="ARBA00022741"/>
    </source>
</evidence>
<dbReference type="InterPro" id="IPR011784">
    <property type="entry name" value="SO4_adenylTrfase_ssu"/>
</dbReference>
<dbReference type="Proteomes" id="UP000595446">
    <property type="component" value="Chromosome"/>
</dbReference>
<comment type="similarity">
    <text evidence="1 7">Belongs to the PAPS reductase family. CysD subfamily.</text>
</comment>
<evidence type="ECO:0000256" key="2">
    <source>
        <dbReference type="ARBA" id="ARBA00022679"/>
    </source>
</evidence>
<keyword evidence="5 7" id="KW-0067">ATP-binding</keyword>
<name>A0A2G8B6F5_9MYCO</name>
<dbReference type="RefSeq" id="WP_048891690.1">
    <property type="nucleotide sequence ID" value="NZ_AP024237.1"/>
</dbReference>
<dbReference type="GO" id="GO:0004781">
    <property type="term" value="F:sulfate adenylyltransferase (ATP) activity"/>
    <property type="evidence" value="ECO:0007669"/>
    <property type="project" value="UniProtKB-UniRule"/>
</dbReference>
<sequence length="313" mass="35381">MTNQVATGPTAVPAAGQYELSHLRSLEAEAIHIIREVAAEFERPVLLFSGGKDSIVMLHLALKAFHPGRPPFPVMHVDTGHNFDEVIATRDELVKQTGVRLIVAKVQDDIDAGRVVETIPSRNPLQTVTLLRAIRENRFDAAFGGARRDEERARAKERVFSFRDEFGQWDPKAQRPEVWNLYNGRHHKGEHIRVFPLSNWTEFDVWSYVGAEKITLPSIYFAHRRRVFERDGMLLAVHRYMQPRAGEKVFEASVRFRTVGDVTCTGCVESTAATVAEVIAETAVARLTERGATRADDRISEAGMEDRKRQGYF</sequence>
<accession>A0A2G8B6F5</accession>
<dbReference type="PIRSF" id="PIRSF002936">
    <property type="entry name" value="CysDAde_trans"/>
    <property type="match status" value="1"/>
</dbReference>
<dbReference type="GO" id="GO:0000103">
    <property type="term" value="P:sulfate assimilation"/>
    <property type="evidence" value="ECO:0007669"/>
    <property type="project" value="UniProtKB-UniRule"/>
</dbReference>
<dbReference type="AlphaFoldDB" id="A0A2G8B6F5"/>
<comment type="catalytic activity">
    <reaction evidence="7">
        <text>sulfate + ATP + H(+) = adenosine 5'-phosphosulfate + diphosphate</text>
        <dbReference type="Rhea" id="RHEA:18133"/>
        <dbReference type="ChEBI" id="CHEBI:15378"/>
        <dbReference type="ChEBI" id="CHEBI:16189"/>
        <dbReference type="ChEBI" id="CHEBI:30616"/>
        <dbReference type="ChEBI" id="CHEBI:33019"/>
        <dbReference type="ChEBI" id="CHEBI:58243"/>
        <dbReference type="EC" id="2.7.7.4"/>
    </reaction>
</comment>
<dbReference type="GO" id="GO:0005524">
    <property type="term" value="F:ATP binding"/>
    <property type="evidence" value="ECO:0007669"/>
    <property type="project" value="UniProtKB-KW"/>
</dbReference>
<dbReference type="UniPathway" id="UPA00140">
    <property type="reaction ID" value="UER00204"/>
</dbReference>
<dbReference type="STRING" id="110505.ACT16_11955"/>
<comment type="subunit">
    <text evidence="6">Heterodimer composed of CysD, the smaller subunit, and CysNC.</text>
</comment>
<dbReference type="NCBIfam" id="NF003587">
    <property type="entry name" value="PRK05253.1"/>
    <property type="match status" value="1"/>
</dbReference>
<dbReference type="SUPFAM" id="SSF52402">
    <property type="entry name" value="Adenine nucleotide alpha hydrolases-like"/>
    <property type="match status" value="1"/>
</dbReference>
<keyword evidence="9" id="KW-1185">Reference proteome</keyword>
<dbReference type="InterPro" id="IPR002500">
    <property type="entry name" value="PAPS_reduct_dom"/>
</dbReference>
<dbReference type="GO" id="GO:0070814">
    <property type="term" value="P:hydrogen sulfide biosynthetic process"/>
    <property type="evidence" value="ECO:0007669"/>
    <property type="project" value="UniProtKB-UniRule"/>
</dbReference>
<dbReference type="PANTHER" id="PTHR43196:SF1">
    <property type="entry name" value="SULFATE ADENYLYLTRANSFERASE SUBUNIT 2"/>
    <property type="match status" value="1"/>
</dbReference>
<dbReference type="InterPro" id="IPR014729">
    <property type="entry name" value="Rossmann-like_a/b/a_fold"/>
</dbReference>
<dbReference type="NCBIfam" id="TIGR02039">
    <property type="entry name" value="CysD"/>
    <property type="match status" value="1"/>
</dbReference>
<comment type="pathway">
    <text evidence="7">Sulfur metabolism; hydrogen sulfide biosynthesis; sulfite from sulfate: step 1/3.</text>
</comment>
<dbReference type="EC" id="2.7.7.4" evidence="7"/>
<keyword evidence="4 7" id="KW-0547">Nucleotide-binding</keyword>
<evidence type="ECO:0000256" key="5">
    <source>
        <dbReference type="ARBA" id="ARBA00022840"/>
    </source>
</evidence>
<reference evidence="8 9" key="1">
    <citation type="submission" date="2020-12" db="EMBL/GenBank/DDBJ databases">
        <title>Complete genome sequence of Mycobacterium heckeshornense JCM 15655T, closely related to a pathogenic non-tuberculous mycobacterial species Mycobacterium xenopi.</title>
        <authorList>
            <person name="Yoshida M."/>
            <person name="Fukano H."/>
            <person name="Asakura T."/>
            <person name="Suzuki M."/>
            <person name="Hoshino Y."/>
        </authorList>
    </citation>
    <scope>NUCLEOTIDE SEQUENCE [LARGE SCALE GENOMIC DNA]</scope>
    <source>
        <strain evidence="8 9">JCM 15655</strain>
    </source>
</reference>
<dbReference type="PANTHER" id="PTHR43196">
    <property type="entry name" value="SULFATE ADENYLYLTRANSFERASE SUBUNIT 2"/>
    <property type="match status" value="1"/>
</dbReference>
<dbReference type="Gene3D" id="3.40.50.620">
    <property type="entry name" value="HUPs"/>
    <property type="match status" value="1"/>
</dbReference>
<dbReference type="Pfam" id="PF01507">
    <property type="entry name" value="PAPS_reduct"/>
    <property type="match status" value="1"/>
</dbReference>
<keyword evidence="2 7" id="KW-0808">Transferase</keyword>